<keyword evidence="9" id="KW-1185">Reference proteome</keyword>
<dbReference type="GO" id="GO:0016020">
    <property type="term" value="C:membrane"/>
    <property type="evidence" value="ECO:0007669"/>
    <property type="project" value="UniProtKB-SubCell"/>
</dbReference>
<organism evidence="8 9">
    <name type="scientific">Rhizobium terricola</name>
    <dbReference type="NCBI Taxonomy" id="2728849"/>
    <lineage>
        <taxon>Bacteria</taxon>
        <taxon>Pseudomonadati</taxon>
        <taxon>Pseudomonadota</taxon>
        <taxon>Alphaproteobacteria</taxon>
        <taxon>Hyphomicrobiales</taxon>
        <taxon>Rhizobiaceae</taxon>
        <taxon>Rhizobium/Agrobacterium group</taxon>
        <taxon>Rhizobium</taxon>
    </lineage>
</organism>
<comment type="subcellular location">
    <subcellularLocation>
        <location evidence="1">Membrane</location>
        <topology evidence="1">Multi-pass membrane protein</topology>
    </subcellularLocation>
</comment>
<feature type="binding site" evidence="6">
    <location>
        <position position="203"/>
    </location>
    <ligand>
        <name>Zn(2+)</name>
        <dbReference type="ChEBI" id="CHEBI:29105"/>
        <note>catalytic</note>
    </ligand>
</feature>
<evidence type="ECO:0000256" key="5">
    <source>
        <dbReference type="ARBA" id="ARBA00023136"/>
    </source>
</evidence>
<evidence type="ECO:0000313" key="9">
    <source>
        <dbReference type="Proteomes" id="UP000541470"/>
    </source>
</evidence>
<evidence type="ECO:0000256" key="4">
    <source>
        <dbReference type="ARBA" id="ARBA00022989"/>
    </source>
</evidence>
<keyword evidence="6" id="KW-0862">Zinc</keyword>
<evidence type="ECO:0000256" key="2">
    <source>
        <dbReference type="ARBA" id="ARBA00022692"/>
    </source>
</evidence>
<feature type="transmembrane region" description="Helical" evidence="7">
    <location>
        <begin position="85"/>
        <end position="104"/>
    </location>
</feature>
<comment type="cofactor">
    <cofactor evidence="6">
        <name>Zn(2+)</name>
        <dbReference type="ChEBI" id="CHEBI:29105"/>
    </cofactor>
</comment>
<dbReference type="GO" id="GO:0006672">
    <property type="term" value="P:ceramide metabolic process"/>
    <property type="evidence" value="ECO:0007669"/>
    <property type="project" value="InterPro"/>
</dbReference>
<feature type="transmembrane region" description="Helical" evidence="7">
    <location>
        <begin position="198"/>
        <end position="218"/>
    </location>
</feature>
<keyword evidence="2 7" id="KW-0812">Transmembrane</keyword>
<dbReference type="RefSeq" id="WP_169587880.1">
    <property type="nucleotide sequence ID" value="NZ_JABBGK010000001.1"/>
</dbReference>
<feature type="binding site" evidence="6">
    <location>
        <position position="199"/>
    </location>
    <ligand>
        <name>Zn(2+)</name>
        <dbReference type="ChEBI" id="CHEBI:29105"/>
        <note>catalytic</note>
    </ligand>
</feature>
<feature type="transmembrane region" description="Helical" evidence="7">
    <location>
        <begin position="28"/>
        <end position="46"/>
    </location>
</feature>
<feature type="binding site" evidence="6">
    <location>
        <position position="73"/>
    </location>
    <ligand>
        <name>Zn(2+)</name>
        <dbReference type="ChEBI" id="CHEBI:29105"/>
        <note>catalytic</note>
    </ligand>
</feature>
<feature type="transmembrane region" description="Helical" evidence="7">
    <location>
        <begin position="111"/>
        <end position="130"/>
    </location>
</feature>
<name>A0A7Y0AU16_9HYPH</name>
<dbReference type="GO" id="GO:0046872">
    <property type="term" value="F:metal ion binding"/>
    <property type="evidence" value="ECO:0007669"/>
    <property type="project" value="UniProtKB-KW"/>
</dbReference>
<evidence type="ECO:0000256" key="6">
    <source>
        <dbReference type="PIRSR" id="PIRSR608901-2"/>
    </source>
</evidence>
<keyword evidence="4 7" id="KW-1133">Transmembrane helix</keyword>
<protein>
    <submittedName>
        <fullName evidence="8">Ceramidase</fullName>
    </submittedName>
</protein>
<dbReference type="Pfam" id="PF05875">
    <property type="entry name" value="Ceramidase"/>
    <property type="match status" value="1"/>
</dbReference>
<feature type="transmembrane region" description="Helical" evidence="7">
    <location>
        <begin position="142"/>
        <end position="160"/>
    </location>
</feature>
<evidence type="ECO:0000256" key="1">
    <source>
        <dbReference type="ARBA" id="ARBA00004141"/>
    </source>
</evidence>
<dbReference type="AlphaFoldDB" id="A0A7Y0AU16"/>
<feature type="transmembrane region" description="Helical" evidence="7">
    <location>
        <begin position="53"/>
        <end position="73"/>
    </location>
</feature>
<feature type="transmembrane region" description="Helical" evidence="7">
    <location>
        <begin position="167"/>
        <end position="186"/>
    </location>
</feature>
<evidence type="ECO:0000256" key="3">
    <source>
        <dbReference type="ARBA" id="ARBA00022801"/>
    </source>
</evidence>
<keyword evidence="6" id="KW-0479">Metal-binding</keyword>
<keyword evidence="5 7" id="KW-0472">Membrane</keyword>
<dbReference type="EMBL" id="JABBGK010000001">
    <property type="protein sequence ID" value="NML73496.1"/>
    <property type="molecule type" value="Genomic_DNA"/>
</dbReference>
<sequence length="239" mass="25770">MTDNWTAPITGAYCERTGPEFWGEPLNSASSLLVVIVSITALVYVLRKRRVAPGILALMAMAVAIGIGSFLWHTFATRWAELADVLPIWGFVAVYGSAMIFSSVRAPVGPIVALAFGAVVFLTGVALSMSETHMLGDTVSGSTQYLPALFVVIATGRLLWRERHPSIRLIGLSVALFCLSFVFRSLDMPLCDVVPMGTHFLWHVTNCLAFAALLTALVRYPGSTAIDHDTGLEAPSEGR</sequence>
<dbReference type="Proteomes" id="UP000541470">
    <property type="component" value="Unassembled WGS sequence"/>
</dbReference>
<accession>A0A7Y0AU16</accession>
<proteinExistence type="predicted"/>
<reference evidence="8 9" key="1">
    <citation type="submission" date="2020-04" db="EMBL/GenBank/DDBJ databases">
        <title>Rhizobium sp. S-51 isolated from soil.</title>
        <authorList>
            <person name="Dahal R.H."/>
        </authorList>
    </citation>
    <scope>NUCLEOTIDE SEQUENCE [LARGE SCALE GENOMIC DNA]</scope>
    <source>
        <strain evidence="8 9">S-51</strain>
    </source>
</reference>
<comment type="caution">
    <text evidence="8">The sequence shown here is derived from an EMBL/GenBank/DDBJ whole genome shotgun (WGS) entry which is preliminary data.</text>
</comment>
<gene>
    <name evidence="8" type="ORF">HHL25_05065</name>
</gene>
<dbReference type="GO" id="GO:0016811">
    <property type="term" value="F:hydrolase activity, acting on carbon-nitrogen (but not peptide) bonds, in linear amides"/>
    <property type="evidence" value="ECO:0007669"/>
    <property type="project" value="InterPro"/>
</dbReference>
<evidence type="ECO:0000313" key="8">
    <source>
        <dbReference type="EMBL" id="NML73496.1"/>
    </source>
</evidence>
<keyword evidence="3" id="KW-0378">Hydrolase</keyword>
<dbReference type="InterPro" id="IPR008901">
    <property type="entry name" value="ACER"/>
</dbReference>
<evidence type="ECO:0000256" key="7">
    <source>
        <dbReference type="SAM" id="Phobius"/>
    </source>
</evidence>